<feature type="compositionally biased region" description="Basic and acidic residues" evidence="1">
    <location>
        <begin position="302"/>
        <end position="311"/>
    </location>
</feature>
<feature type="compositionally biased region" description="Basic and acidic residues" evidence="1">
    <location>
        <begin position="194"/>
        <end position="225"/>
    </location>
</feature>
<feature type="region of interest" description="Disordered" evidence="1">
    <location>
        <begin position="1"/>
        <end position="34"/>
    </location>
</feature>
<sequence>MDLSFSDLDVEEAEPAALPSAADGDEPGDKRHSLEEFIGSKSSIMKGVGSVAGQTMDPSIVTGAAVLGSTRSERKTAPDGVASVAMKTARAKMIRRLHTGAAKENPDAAVLDAAQTHNAKRDEDEARRKTSGVQATSEYNVNQSAPKDGSGNSRGRDSADQRSGTRSKSLTKFFEGEKASQTETGQTSTTRSRGSRESMTKSRTSETTAEAERDRNRGRDRDKTRDRRRSRSRSLTDMDSMRQKDAAKGAAKRASMASETQRPRAPDKENRRRSTTSEAERMKRGNKSSVSASSEASASRVRGRENGDRKPELRRRRSSSLSDMEGMDKERHGRRESTTNKEGTGRSGRRNRRGDSMGQSEHVQPRRRRPERQRSRSLTNMDQRDRRGKKREVASGVDGNPQQEGVTTPRPNMLSYDWQQHSASTTSMMSNSSKPQRDRRATLARTRSQSLSSLFGDKSRGHTSDASIEGSTHKGGNLRGEGPRSPRKRQDAGYDWNAHVSPTSNKGDDGGVDKRSLLSRSKSRSLTDLGRSIADLDGLITTSIEESPFENSDRSKISADASSNSLAISRSSLNASGIDLQKSITATQAATSLQTATPLSMIIWTLWEKVRTDNRRFDNRVIKVRQRQAGY</sequence>
<feature type="compositionally biased region" description="Basic and acidic residues" evidence="1">
    <location>
        <begin position="326"/>
        <end position="339"/>
    </location>
</feature>
<evidence type="ECO:0000256" key="1">
    <source>
        <dbReference type="SAM" id="MobiDB-lite"/>
    </source>
</evidence>
<feature type="compositionally biased region" description="Low complexity" evidence="1">
    <location>
        <begin position="288"/>
        <end position="299"/>
    </location>
</feature>
<feature type="compositionally biased region" description="Basic and acidic residues" evidence="1">
    <location>
        <begin position="506"/>
        <end position="516"/>
    </location>
</feature>
<feature type="compositionally biased region" description="Basic and acidic residues" evidence="1">
    <location>
        <begin position="119"/>
        <end position="128"/>
    </location>
</feature>
<keyword evidence="3" id="KW-1185">Reference proteome</keyword>
<feature type="compositionally biased region" description="Polar residues" evidence="1">
    <location>
        <begin position="131"/>
        <end position="153"/>
    </location>
</feature>
<feature type="compositionally biased region" description="Low complexity" evidence="1">
    <location>
        <begin position="248"/>
        <end position="257"/>
    </location>
</feature>
<dbReference type="Proteomes" id="UP001153069">
    <property type="component" value="Unassembled WGS sequence"/>
</dbReference>
<evidence type="ECO:0000313" key="3">
    <source>
        <dbReference type="Proteomes" id="UP001153069"/>
    </source>
</evidence>
<dbReference type="EMBL" id="CAICTM010000220">
    <property type="protein sequence ID" value="CAB9505184.1"/>
    <property type="molecule type" value="Genomic_DNA"/>
</dbReference>
<feature type="compositionally biased region" description="Basic and acidic residues" evidence="1">
    <location>
        <begin position="261"/>
        <end position="272"/>
    </location>
</feature>
<feature type="region of interest" description="Disordered" evidence="1">
    <location>
        <begin position="99"/>
        <end position="516"/>
    </location>
</feature>
<evidence type="ECO:0000313" key="2">
    <source>
        <dbReference type="EMBL" id="CAB9505184.1"/>
    </source>
</evidence>
<organism evidence="2 3">
    <name type="scientific">Seminavis robusta</name>
    <dbReference type="NCBI Taxonomy" id="568900"/>
    <lineage>
        <taxon>Eukaryota</taxon>
        <taxon>Sar</taxon>
        <taxon>Stramenopiles</taxon>
        <taxon>Ochrophyta</taxon>
        <taxon>Bacillariophyta</taxon>
        <taxon>Bacillariophyceae</taxon>
        <taxon>Bacillariophycidae</taxon>
        <taxon>Naviculales</taxon>
        <taxon>Naviculaceae</taxon>
        <taxon>Seminavis</taxon>
    </lineage>
</organism>
<accession>A0A9N8DQV1</accession>
<gene>
    <name evidence="2" type="ORF">SEMRO_221_G091050.1</name>
</gene>
<feature type="compositionally biased region" description="Polar residues" evidence="1">
    <location>
        <begin position="161"/>
        <end position="170"/>
    </location>
</feature>
<protein>
    <submittedName>
        <fullName evidence="2">Uncharacterized protein</fullName>
    </submittedName>
</protein>
<feature type="compositionally biased region" description="Low complexity" evidence="1">
    <location>
        <begin position="422"/>
        <end position="433"/>
    </location>
</feature>
<comment type="caution">
    <text evidence="2">The sequence shown here is derived from an EMBL/GenBank/DDBJ whole genome shotgun (WGS) entry which is preliminary data.</text>
</comment>
<feature type="compositionally biased region" description="Basic and acidic residues" evidence="1">
    <location>
        <begin position="234"/>
        <end position="247"/>
    </location>
</feature>
<name>A0A9N8DQV1_9STRA</name>
<dbReference type="AlphaFoldDB" id="A0A9N8DQV1"/>
<reference evidence="2" key="1">
    <citation type="submission" date="2020-06" db="EMBL/GenBank/DDBJ databases">
        <authorList>
            <consortium name="Plant Systems Biology data submission"/>
        </authorList>
    </citation>
    <scope>NUCLEOTIDE SEQUENCE</scope>
    <source>
        <strain evidence="2">D6</strain>
    </source>
</reference>
<feature type="compositionally biased region" description="Basic and acidic residues" evidence="1">
    <location>
        <begin position="481"/>
        <end position="492"/>
    </location>
</feature>
<feature type="compositionally biased region" description="Polar residues" evidence="1">
    <location>
        <begin position="400"/>
        <end position="410"/>
    </location>
</feature>
<feature type="compositionally biased region" description="Low complexity" evidence="1">
    <location>
        <begin position="181"/>
        <end position="192"/>
    </location>
</feature>
<proteinExistence type="predicted"/>